<proteinExistence type="predicted"/>
<protein>
    <recommendedName>
        <fullName evidence="6">DNA endonuclease activator Ctp1 C-terminal domain-containing protein</fullName>
    </recommendedName>
</protein>
<feature type="compositionally biased region" description="Polar residues" evidence="5">
    <location>
        <begin position="486"/>
        <end position="498"/>
    </location>
</feature>
<accession>A0AA87Z4Q2</accession>
<evidence type="ECO:0000256" key="3">
    <source>
        <dbReference type="ARBA" id="ARBA00023242"/>
    </source>
</evidence>
<comment type="subcellular location">
    <subcellularLocation>
        <location evidence="1">Nucleus</location>
    </subcellularLocation>
</comment>
<evidence type="ECO:0000256" key="4">
    <source>
        <dbReference type="SAM" id="Coils"/>
    </source>
</evidence>
<evidence type="ECO:0000313" key="8">
    <source>
        <dbReference type="Proteomes" id="UP001187192"/>
    </source>
</evidence>
<keyword evidence="2" id="KW-0227">DNA damage</keyword>
<comment type="caution">
    <text evidence="7">The sequence shown here is derived from an EMBL/GenBank/DDBJ whole genome shotgun (WGS) entry which is preliminary data.</text>
</comment>
<feature type="region of interest" description="Disordered" evidence="5">
    <location>
        <begin position="521"/>
        <end position="557"/>
    </location>
</feature>
<dbReference type="GO" id="GO:0010792">
    <property type="term" value="P:DNA double-strand break processing involved in repair via single-strand annealing"/>
    <property type="evidence" value="ECO:0007669"/>
    <property type="project" value="TreeGrafter"/>
</dbReference>
<evidence type="ECO:0000259" key="6">
    <source>
        <dbReference type="Pfam" id="PF08573"/>
    </source>
</evidence>
<dbReference type="PANTHER" id="PTHR15107:SF0">
    <property type="entry name" value="DNA ENDONUCLEASE ACTIVATOR CTP1 C-TERMINAL DOMAIN-CONTAINING PROTEIN"/>
    <property type="match status" value="1"/>
</dbReference>
<dbReference type="EMBL" id="BTGU01000001">
    <property type="protein sequence ID" value="GMN24195.1"/>
    <property type="molecule type" value="Genomic_DNA"/>
</dbReference>
<dbReference type="InterPro" id="IPR013882">
    <property type="entry name" value="Ctp1_C"/>
</dbReference>
<organism evidence="7 8">
    <name type="scientific">Ficus carica</name>
    <name type="common">Common fig</name>
    <dbReference type="NCBI Taxonomy" id="3494"/>
    <lineage>
        <taxon>Eukaryota</taxon>
        <taxon>Viridiplantae</taxon>
        <taxon>Streptophyta</taxon>
        <taxon>Embryophyta</taxon>
        <taxon>Tracheophyta</taxon>
        <taxon>Spermatophyta</taxon>
        <taxon>Magnoliopsida</taxon>
        <taxon>eudicotyledons</taxon>
        <taxon>Gunneridae</taxon>
        <taxon>Pentapetalae</taxon>
        <taxon>rosids</taxon>
        <taxon>fabids</taxon>
        <taxon>Rosales</taxon>
        <taxon>Moraceae</taxon>
        <taxon>Ficeae</taxon>
        <taxon>Ficus</taxon>
    </lineage>
</organism>
<dbReference type="Pfam" id="PF08573">
    <property type="entry name" value="SAE2"/>
    <property type="match status" value="1"/>
</dbReference>
<dbReference type="PANTHER" id="PTHR15107">
    <property type="entry name" value="RETINOBLASTOMA BINDING PROTEIN 8"/>
    <property type="match status" value="1"/>
</dbReference>
<feature type="region of interest" description="Disordered" evidence="5">
    <location>
        <begin position="482"/>
        <end position="508"/>
    </location>
</feature>
<evidence type="ECO:0000313" key="7">
    <source>
        <dbReference type="EMBL" id="GMN24195.1"/>
    </source>
</evidence>
<sequence length="648" mass="74076">MEGQLQNSPKLGSPTENDDMKYVSGLSTILVATIQEAKDRISQIEYVFCSQLYPNFQSKTKLLQKIYSEARRAADIEWKEKESDLLLQIEKLKLEKEQTLEENQSLKLEIARSTKEHGDKNRELLARLESQQLKFDQLESNLRQKSKEVDEGMKLQNSLLELIQLKASEIVNKGKQLKEHEEKMNVLLSKLHCLEKKVDELQEELTEKIGEVAKGNEIKANLFKKIESQALEIMDNEQLLRDQENEKKVLATKLQLLEETVCQLRKELEEKAEEVAGRRLQNHLGQKASFNVSERLKLLGESEKEKKMLLEKINGLEEKVNELQADLRSRASEMTKASNLYEKSLEQIESKAAELLVEKKKRRDVIDAYKKLKSQYNYLCGKLGPKESMLSPLKLQDEQDSLKHYQSQITLPDLEDRSQDTHVTACDSDHVKKITANNNLEVEKKNAVVQDSSSLSPTRGFPVAPKCPSTLISAPLVGMKRPASSWRATRSRQGQNGNDPHDDFLDTPLENIRGNLNKVMREEARDDRAPVPKDETVDSSDDETQDVNADQNPQKHRTLVPGSAAEKGFKFVEPVRKKAERENLKGVECKQCKKFYDAVLCGDEGKDSGSTKHNLRCEHHEGVSRHRYRYVPPMTPEGFWNIGFESEI</sequence>
<evidence type="ECO:0000256" key="5">
    <source>
        <dbReference type="SAM" id="MobiDB-lite"/>
    </source>
</evidence>
<feature type="coiled-coil region" evidence="4">
    <location>
        <begin position="82"/>
        <end position="148"/>
    </location>
</feature>
<dbReference type="Proteomes" id="UP001187192">
    <property type="component" value="Unassembled WGS sequence"/>
</dbReference>
<dbReference type="InterPro" id="IPR033316">
    <property type="entry name" value="RBBP8-like"/>
</dbReference>
<dbReference type="GO" id="GO:0005634">
    <property type="term" value="C:nucleus"/>
    <property type="evidence" value="ECO:0007669"/>
    <property type="project" value="UniProtKB-SubCell"/>
</dbReference>
<gene>
    <name evidence="7" type="ORF">TIFTF001_000460</name>
</gene>
<feature type="coiled-coil region" evidence="4">
    <location>
        <begin position="177"/>
        <end position="274"/>
    </location>
</feature>
<feature type="coiled-coil region" evidence="4">
    <location>
        <begin position="299"/>
        <end position="358"/>
    </location>
</feature>
<keyword evidence="4" id="KW-0175">Coiled coil</keyword>
<keyword evidence="8" id="KW-1185">Reference proteome</keyword>
<evidence type="ECO:0000256" key="2">
    <source>
        <dbReference type="ARBA" id="ARBA00022763"/>
    </source>
</evidence>
<dbReference type="AlphaFoldDB" id="A0AA87Z4Q2"/>
<name>A0AA87Z4Q2_FICCA</name>
<reference evidence="7" key="1">
    <citation type="submission" date="2023-07" db="EMBL/GenBank/DDBJ databases">
        <title>draft genome sequence of fig (Ficus carica).</title>
        <authorList>
            <person name="Takahashi T."/>
            <person name="Nishimura K."/>
        </authorList>
    </citation>
    <scope>NUCLEOTIDE SEQUENCE</scope>
</reference>
<keyword evidence="3" id="KW-0539">Nucleus</keyword>
<feature type="compositionally biased region" description="Basic and acidic residues" evidence="5">
    <location>
        <begin position="521"/>
        <end position="536"/>
    </location>
</feature>
<dbReference type="GO" id="GO:0003684">
    <property type="term" value="F:damaged DNA binding"/>
    <property type="evidence" value="ECO:0007669"/>
    <property type="project" value="TreeGrafter"/>
</dbReference>
<evidence type="ECO:0000256" key="1">
    <source>
        <dbReference type="ARBA" id="ARBA00004123"/>
    </source>
</evidence>
<dbReference type="Gramene" id="FCD_00002291-RA">
    <property type="protein sequence ID" value="FCD_00002291-RA:cds"/>
    <property type="gene ID" value="FCD_00002291"/>
</dbReference>
<feature type="domain" description="DNA endonuclease activator Ctp1 C-terminal" evidence="6">
    <location>
        <begin position="613"/>
        <end position="644"/>
    </location>
</feature>